<dbReference type="Gene3D" id="3.90.550.10">
    <property type="entry name" value="Spore Coat Polysaccharide Biosynthesis Protein SpsA, Chain A"/>
    <property type="match status" value="1"/>
</dbReference>
<evidence type="ECO:0000256" key="1">
    <source>
        <dbReference type="ARBA" id="ARBA00006739"/>
    </source>
</evidence>
<evidence type="ECO:0000313" key="4">
    <source>
        <dbReference type="EMBL" id="UJF35785.1"/>
    </source>
</evidence>
<keyword evidence="4" id="KW-0328">Glycosyltransferase</keyword>
<evidence type="ECO:0000259" key="3">
    <source>
        <dbReference type="Pfam" id="PF00535"/>
    </source>
</evidence>
<dbReference type="EC" id="2.4.-.-" evidence="4"/>
<proteinExistence type="inferred from homology"/>
<name>A0ABY3SRP9_9BACL</name>
<dbReference type="PANTHER" id="PTHR22916:SF3">
    <property type="entry name" value="UDP-GLCNAC:BETAGAL BETA-1,3-N-ACETYLGLUCOSAMINYLTRANSFERASE-LIKE PROTEIN 1"/>
    <property type="match status" value="1"/>
</dbReference>
<keyword evidence="5" id="KW-1185">Reference proteome</keyword>
<evidence type="ECO:0000313" key="5">
    <source>
        <dbReference type="Proteomes" id="UP001649230"/>
    </source>
</evidence>
<dbReference type="SUPFAM" id="SSF53448">
    <property type="entry name" value="Nucleotide-diphospho-sugar transferases"/>
    <property type="match status" value="1"/>
</dbReference>
<dbReference type="EMBL" id="CP090978">
    <property type="protein sequence ID" value="UJF35785.1"/>
    <property type="molecule type" value="Genomic_DNA"/>
</dbReference>
<dbReference type="PANTHER" id="PTHR22916">
    <property type="entry name" value="GLYCOSYLTRANSFERASE"/>
    <property type="match status" value="1"/>
</dbReference>
<protein>
    <submittedName>
        <fullName evidence="4">Glycosyltransferase</fullName>
        <ecNumber evidence="4">2.4.-.-</ecNumber>
    </submittedName>
</protein>
<accession>A0ABY3SRP9</accession>
<organism evidence="4 5">
    <name type="scientific">Paenibacillus hexagrammi</name>
    <dbReference type="NCBI Taxonomy" id="2908839"/>
    <lineage>
        <taxon>Bacteria</taxon>
        <taxon>Bacillati</taxon>
        <taxon>Bacillota</taxon>
        <taxon>Bacilli</taxon>
        <taxon>Bacillales</taxon>
        <taxon>Paenibacillaceae</taxon>
        <taxon>Paenibacillus</taxon>
    </lineage>
</organism>
<dbReference type="Pfam" id="PF00534">
    <property type="entry name" value="Glycos_transf_1"/>
    <property type="match status" value="1"/>
</dbReference>
<gene>
    <name evidence="4" type="ORF">L0M14_12275</name>
</gene>
<keyword evidence="4" id="KW-0808">Transferase</keyword>
<dbReference type="SUPFAM" id="SSF53756">
    <property type="entry name" value="UDP-Glycosyltransferase/glycogen phosphorylase"/>
    <property type="match status" value="1"/>
</dbReference>
<reference evidence="4 5" key="1">
    <citation type="journal article" date="2024" name="Int. J. Syst. Evol. Microbiol.">
        <title>Paenibacillus hexagrammi sp. nov., a novel bacterium isolated from the gut content of Hexagrammos agrammus.</title>
        <authorList>
            <person name="Jung H.K."/>
            <person name="Kim D.G."/>
            <person name="Zin H."/>
            <person name="Park J."/>
            <person name="Jung H."/>
            <person name="Kim Y.O."/>
            <person name="Kong H.J."/>
            <person name="Kim J.W."/>
            <person name="Kim Y.S."/>
        </authorList>
    </citation>
    <scope>NUCLEOTIDE SEQUENCE [LARGE SCALE GENOMIC DNA]</scope>
    <source>
        <strain evidence="4 5">YPD9-1</strain>
    </source>
</reference>
<dbReference type="Gene3D" id="3.40.50.2000">
    <property type="entry name" value="Glycogen Phosphorylase B"/>
    <property type="match status" value="2"/>
</dbReference>
<dbReference type="InterPro" id="IPR001296">
    <property type="entry name" value="Glyco_trans_1"/>
</dbReference>
<dbReference type="InterPro" id="IPR029044">
    <property type="entry name" value="Nucleotide-diphossugar_trans"/>
</dbReference>
<feature type="domain" description="Glycosyltransferase 2-like" evidence="3">
    <location>
        <begin position="8"/>
        <end position="165"/>
    </location>
</feature>
<feature type="domain" description="Glycosyl transferase family 1" evidence="2">
    <location>
        <begin position="468"/>
        <end position="559"/>
    </location>
</feature>
<comment type="similarity">
    <text evidence="1">Belongs to the glycosyltransferase 2 family.</text>
</comment>
<dbReference type="Pfam" id="PF00535">
    <property type="entry name" value="Glycos_transf_2"/>
    <property type="match status" value="1"/>
</dbReference>
<dbReference type="Proteomes" id="UP001649230">
    <property type="component" value="Chromosome"/>
</dbReference>
<dbReference type="CDD" id="cd03801">
    <property type="entry name" value="GT4_PimA-like"/>
    <property type="match status" value="1"/>
</dbReference>
<evidence type="ECO:0000259" key="2">
    <source>
        <dbReference type="Pfam" id="PF00534"/>
    </source>
</evidence>
<dbReference type="InterPro" id="IPR001173">
    <property type="entry name" value="Glyco_trans_2-like"/>
</dbReference>
<dbReference type="GO" id="GO:0016757">
    <property type="term" value="F:glycosyltransferase activity"/>
    <property type="evidence" value="ECO:0007669"/>
    <property type="project" value="UniProtKB-KW"/>
</dbReference>
<dbReference type="RefSeq" id="WP_235122342.1">
    <property type="nucleotide sequence ID" value="NZ_CP090978.1"/>
</dbReference>
<sequence length="584" mass="66900">MQTYPKVSIIIPFYNCQYVDQAIESALNQTYPNIEVVVVNDGSIRYTDKIRPYKNRIRYVEKSNGGTGSALNAGIRQASGEYFSWLSSDDLYEKDKVAKQIAYMQQTGASACYSSYVHIDAQNQVISGPAGIYYPNKMEFYRTMQRGCFINGCTVMLRMDVFRQVGLFNESLKYTQDYDLWMRVLFHFDFEYLNEPIVKYRVHEAMGTKNFEPAIQKEILKVQATYYQALEQRIAKERLTVIIPILTLSMGGAQRMLAELANGLTRLGHQVMILMPQNGAIEYSIQAKIVRTRQPYTIEEHDYPYGDVIISNFYSLVPAAESASRNGKGVHVRLSLCYEPTFLPDNHITFPTYHVTKHLIVLSSWQQQLIKLNHGIEGHIVPVGVSSSFTNYRIRKPHEQIQISAILRIPEGGYSWHREQSYLVEQLEKVHKAYPQVRINLFSPPNEFAASVILKQIKASHPAFRYLTPANDTELCYHYNETDIFVNSSTYDTASLPGLEAMKCGAALVSTYGGGNLDYIRHEKNGLMSYRFEQRLASDVIRLIENPTLRNQLAEAGEQEAKQWTWERSVHAFEKALRQIAEKN</sequence>